<dbReference type="SUPFAM" id="SSF46934">
    <property type="entry name" value="UBA-like"/>
    <property type="match status" value="1"/>
</dbReference>
<dbReference type="CDD" id="cd01770">
    <property type="entry name" value="UBX_UBXN2"/>
    <property type="match status" value="1"/>
</dbReference>
<feature type="region of interest" description="Disordered" evidence="1">
    <location>
        <begin position="299"/>
        <end position="346"/>
    </location>
</feature>
<name>F4Q896_CACFS</name>
<dbReference type="GO" id="GO:0061025">
    <property type="term" value="P:membrane fusion"/>
    <property type="evidence" value="ECO:0007669"/>
    <property type="project" value="TreeGrafter"/>
</dbReference>
<feature type="compositionally biased region" description="Acidic residues" evidence="1">
    <location>
        <begin position="138"/>
        <end position="148"/>
    </location>
</feature>
<dbReference type="GO" id="GO:0043130">
    <property type="term" value="F:ubiquitin binding"/>
    <property type="evidence" value="ECO:0007669"/>
    <property type="project" value="TreeGrafter"/>
</dbReference>
<feature type="compositionally biased region" description="Low complexity" evidence="1">
    <location>
        <begin position="53"/>
        <end position="71"/>
    </location>
</feature>
<dbReference type="GO" id="GO:0007030">
    <property type="term" value="P:Golgi organization"/>
    <property type="evidence" value="ECO:0007669"/>
    <property type="project" value="TreeGrafter"/>
</dbReference>
<dbReference type="GO" id="GO:0005829">
    <property type="term" value="C:cytosol"/>
    <property type="evidence" value="ECO:0007669"/>
    <property type="project" value="TreeGrafter"/>
</dbReference>
<dbReference type="OrthoDB" id="25887at2759"/>
<dbReference type="Gene3D" id="3.10.20.90">
    <property type="entry name" value="Phosphatidylinositol 3-kinase Catalytic Subunit, Chain A, domain 1"/>
    <property type="match status" value="1"/>
</dbReference>
<dbReference type="FunFam" id="3.30.420.210:FF:000002">
    <property type="entry name" value="UBX domain-containing protein 1"/>
    <property type="match status" value="1"/>
</dbReference>
<dbReference type="PROSITE" id="PS51399">
    <property type="entry name" value="SEP"/>
    <property type="match status" value="1"/>
</dbReference>
<dbReference type="EMBL" id="GL883025">
    <property type="protein sequence ID" value="EGG15996.1"/>
    <property type="molecule type" value="Genomic_DNA"/>
</dbReference>
<keyword evidence="5" id="KW-1185">Reference proteome</keyword>
<dbReference type="GO" id="GO:0000045">
    <property type="term" value="P:autophagosome assembly"/>
    <property type="evidence" value="ECO:0007669"/>
    <property type="project" value="TreeGrafter"/>
</dbReference>
<evidence type="ECO:0000313" key="5">
    <source>
        <dbReference type="Proteomes" id="UP000007797"/>
    </source>
</evidence>
<dbReference type="SMART" id="SM00166">
    <property type="entry name" value="UBX"/>
    <property type="match status" value="1"/>
</dbReference>
<dbReference type="GO" id="GO:0043161">
    <property type="term" value="P:proteasome-mediated ubiquitin-dependent protein catabolic process"/>
    <property type="evidence" value="ECO:0007669"/>
    <property type="project" value="TreeGrafter"/>
</dbReference>
<protein>
    <submittedName>
        <fullName evidence="4">UBX domain-containing protein</fullName>
    </submittedName>
</protein>
<evidence type="ECO:0000259" key="3">
    <source>
        <dbReference type="PROSITE" id="PS51399"/>
    </source>
</evidence>
<dbReference type="PANTHER" id="PTHR23333:SF20">
    <property type="entry name" value="NSFL1 COFACTOR P47"/>
    <property type="match status" value="1"/>
</dbReference>
<dbReference type="Pfam" id="PF00789">
    <property type="entry name" value="UBX"/>
    <property type="match status" value="1"/>
</dbReference>
<evidence type="ECO:0000259" key="2">
    <source>
        <dbReference type="PROSITE" id="PS50033"/>
    </source>
</evidence>
<dbReference type="SMART" id="SM00553">
    <property type="entry name" value="SEP"/>
    <property type="match status" value="1"/>
</dbReference>
<dbReference type="InterPro" id="IPR001012">
    <property type="entry name" value="UBX_dom"/>
</dbReference>
<dbReference type="SUPFAM" id="SSF102848">
    <property type="entry name" value="NSFL1 (p97 ATPase) cofactor p47, SEP domain"/>
    <property type="match status" value="1"/>
</dbReference>
<feature type="compositionally biased region" description="Low complexity" evidence="1">
    <location>
        <begin position="95"/>
        <end position="122"/>
    </location>
</feature>
<evidence type="ECO:0000313" key="4">
    <source>
        <dbReference type="EMBL" id="EGG15996.1"/>
    </source>
</evidence>
<dbReference type="AlphaFoldDB" id="F4Q896"/>
<feature type="compositionally biased region" description="Basic and acidic residues" evidence="1">
    <location>
        <begin position="186"/>
        <end position="196"/>
    </location>
</feature>
<dbReference type="GO" id="GO:0005634">
    <property type="term" value="C:nucleus"/>
    <property type="evidence" value="ECO:0007669"/>
    <property type="project" value="TreeGrafter"/>
</dbReference>
<dbReference type="STRING" id="1054147.F4Q896"/>
<dbReference type="PROSITE" id="PS50033">
    <property type="entry name" value="UBX"/>
    <property type="match status" value="1"/>
</dbReference>
<dbReference type="PANTHER" id="PTHR23333">
    <property type="entry name" value="UBX DOMAIN CONTAINING PROTEIN"/>
    <property type="match status" value="1"/>
</dbReference>
<dbReference type="InterPro" id="IPR012989">
    <property type="entry name" value="SEP_domain"/>
</dbReference>
<dbReference type="InterPro" id="IPR009060">
    <property type="entry name" value="UBA-like_sf"/>
</dbReference>
<feature type="compositionally biased region" description="Low complexity" evidence="1">
    <location>
        <begin position="308"/>
        <end position="340"/>
    </location>
</feature>
<dbReference type="GeneID" id="14867909"/>
<evidence type="ECO:0000256" key="1">
    <source>
        <dbReference type="SAM" id="MobiDB-lite"/>
    </source>
</evidence>
<dbReference type="SUPFAM" id="SSF54236">
    <property type="entry name" value="Ubiquitin-like"/>
    <property type="match status" value="1"/>
</dbReference>
<dbReference type="CDD" id="cd14349">
    <property type="entry name" value="UBA_CF106"/>
    <property type="match status" value="1"/>
</dbReference>
<dbReference type="Pfam" id="PF14555">
    <property type="entry name" value="UBA_4"/>
    <property type="match status" value="1"/>
</dbReference>
<organism evidence="4 5">
    <name type="scientific">Cavenderia fasciculata</name>
    <name type="common">Slime mold</name>
    <name type="synonym">Dictyostelium fasciculatum</name>
    <dbReference type="NCBI Taxonomy" id="261658"/>
    <lineage>
        <taxon>Eukaryota</taxon>
        <taxon>Amoebozoa</taxon>
        <taxon>Evosea</taxon>
        <taxon>Eumycetozoa</taxon>
        <taxon>Dictyostelia</taxon>
        <taxon>Acytosteliales</taxon>
        <taxon>Cavenderiaceae</taxon>
        <taxon>Cavenderia</taxon>
    </lineage>
</organism>
<dbReference type="InterPro" id="IPR036241">
    <property type="entry name" value="NSFL1C_SEP_dom_sf"/>
</dbReference>
<dbReference type="KEGG" id="dfa:DFA_09668"/>
<dbReference type="RefSeq" id="XP_004352321.1">
    <property type="nucleotide sequence ID" value="XM_004352269.1"/>
</dbReference>
<proteinExistence type="predicted"/>
<feature type="region of interest" description="Disordered" evidence="1">
    <location>
        <begin position="53"/>
        <end position="222"/>
    </location>
</feature>
<feature type="domain" description="UBX" evidence="2">
    <location>
        <begin position="345"/>
        <end position="418"/>
    </location>
</feature>
<dbReference type="Gene3D" id="1.10.8.10">
    <property type="entry name" value="DNA helicase RuvA subunit, C-terminal domain"/>
    <property type="match status" value="1"/>
</dbReference>
<gene>
    <name evidence="4" type="ORF">DFA_09668</name>
</gene>
<dbReference type="InterPro" id="IPR029071">
    <property type="entry name" value="Ubiquitin-like_domsf"/>
</dbReference>
<sequence>MGDHKELIEQFKSITNANEQESTFYLESHNWDIEEEDDDIDLIIDLLLFQHGGSAQPTTAQPTAARPTASSRPNTRDLLSQMDDEEEDDRPYRRPPQQSTSSSSSSSSSSSKPKPKSSSQPSRGGIRTLSDISKDDGSDHDDDDDDDDKTQRYFTGGEKSGLMKDKDDVVDDVFDSAKKQGAKPADQPEKEAKEYFDGTGYQLGSGGGEAQQTSKSAPKPKEEVEEIKITFWANGFTLNDGPLRRLDDPANREFLEHIQRGKVPPELETNAPAGGLSIHLIDSRAKEYSEPIKPRYVAFSGGGHTLGSTPSAPTSTSTSSTSSTSTTSTTSTTASKPKPTVNIDSSKPTTTVQIVLADGVRQNATFNETHTLQDLISYINQLTGNTRPFDLMSGFPQKPLSIDPSKSLKDADLLNSSVKQKYK</sequence>
<dbReference type="Proteomes" id="UP000007797">
    <property type="component" value="Unassembled WGS sequence"/>
</dbReference>
<dbReference type="GO" id="GO:0031468">
    <property type="term" value="P:nuclear membrane reassembly"/>
    <property type="evidence" value="ECO:0007669"/>
    <property type="project" value="TreeGrafter"/>
</dbReference>
<dbReference type="InterPro" id="IPR039517">
    <property type="entry name" value="C6orf106_UBA-like"/>
</dbReference>
<dbReference type="Gene3D" id="3.30.420.210">
    <property type="entry name" value="SEP domain"/>
    <property type="match status" value="1"/>
</dbReference>
<feature type="domain" description="SEP" evidence="3">
    <location>
        <begin position="224"/>
        <end position="289"/>
    </location>
</feature>
<reference evidence="5" key="1">
    <citation type="journal article" date="2011" name="Genome Res.">
        <title>Phylogeny-wide analysis of social amoeba genomes highlights ancient origins for complex intercellular communication.</title>
        <authorList>
            <person name="Heidel A.J."/>
            <person name="Lawal H.M."/>
            <person name="Felder M."/>
            <person name="Schilde C."/>
            <person name="Helps N.R."/>
            <person name="Tunggal B."/>
            <person name="Rivero F."/>
            <person name="John U."/>
            <person name="Schleicher M."/>
            <person name="Eichinger L."/>
            <person name="Platzer M."/>
            <person name="Noegel A.A."/>
            <person name="Schaap P."/>
            <person name="Gloeckner G."/>
        </authorList>
    </citation>
    <scope>NUCLEOTIDE SEQUENCE [LARGE SCALE GENOMIC DNA]</scope>
    <source>
        <strain evidence="5">SH3</strain>
    </source>
</reference>
<accession>F4Q896</accession>
<dbReference type="Pfam" id="PF08059">
    <property type="entry name" value="SEP"/>
    <property type="match status" value="1"/>
</dbReference>
<dbReference type="OMA" id="NKDHTDK"/>